<evidence type="ECO:0000256" key="2">
    <source>
        <dbReference type="SAM" id="SignalP"/>
    </source>
</evidence>
<name>A0A1S3Z5S4_TOBAC</name>
<organism evidence="3">
    <name type="scientific">Nicotiana tabacum</name>
    <name type="common">Common tobacco</name>
    <dbReference type="NCBI Taxonomy" id="4097"/>
    <lineage>
        <taxon>Eukaryota</taxon>
        <taxon>Viridiplantae</taxon>
        <taxon>Streptophyta</taxon>
        <taxon>Embryophyta</taxon>
        <taxon>Tracheophyta</taxon>
        <taxon>Spermatophyta</taxon>
        <taxon>Magnoliopsida</taxon>
        <taxon>eudicotyledons</taxon>
        <taxon>Gunneridae</taxon>
        <taxon>Pentapetalae</taxon>
        <taxon>asterids</taxon>
        <taxon>lamiids</taxon>
        <taxon>Solanales</taxon>
        <taxon>Solanaceae</taxon>
        <taxon>Nicotianoideae</taxon>
        <taxon>Nicotianeae</taxon>
        <taxon>Nicotiana</taxon>
    </lineage>
</organism>
<accession>A0A1S3Z5S4</accession>
<dbReference type="PANTHER" id="PTHR37177:SF4">
    <property type="entry name" value="PROTEIN PSY1"/>
    <property type="match status" value="1"/>
</dbReference>
<feature type="chain" id="PRO_5010366988" evidence="2">
    <location>
        <begin position="28"/>
        <end position="79"/>
    </location>
</feature>
<dbReference type="KEGG" id="nta:107782994"/>
<sequence length="79" mass="8736">MAAGLGFRRYLLCILFLLSITIFCVSARNSISLSGDEMKMLQVSPQDYGEPSANNNHYPGRGRFDGGGRGRGRGRNKWP</sequence>
<dbReference type="AlphaFoldDB" id="A0A1S3Z5S4"/>
<dbReference type="OMA" id="SANNNHY"/>
<reference evidence="3" key="1">
    <citation type="submission" date="2025-08" db="UniProtKB">
        <authorList>
            <consortium name="RefSeq"/>
        </authorList>
    </citation>
    <scope>IDENTIFICATION</scope>
</reference>
<gene>
    <name evidence="3" type="primary">LOC107782994</name>
</gene>
<evidence type="ECO:0000313" key="3">
    <source>
        <dbReference type="RefSeq" id="XP_016459753.1"/>
    </source>
</evidence>
<keyword evidence="2" id="KW-0732">Signal</keyword>
<dbReference type="RefSeq" id="XP_016459753.1">
    <property type="nucleotide sequence ID" value="XM_016604267.1"/>
</dbReference>
<dbReference type="PANTHER" id="PTHR37177">
    <property type="entry name" value="PROTEIN PSY1"/>
    <property type="match status" value="1"/>
</dbReference>
<dbReference type="InterPro" id="IPR034430">
    <property type="entry name" value="PSY"/>
</dbReference>
<proteinExistence type="predicted"/>
<protein>
    <submittedName>
        <fullName evidence="3">Protein PSY1-like</fullName>
    </submittedName>
</protein>
<feature type="region of interest" description="Disordered" evidence="1">
    <location>
        <begin position="44"/>
        <end position="79"/>
    </location>
</feature>
<evidence type="ECO:0000256" key="1">
    <source>
        <dbReference type="SAM" id="MobiDB-lite"/>
    </source>
</evidence>
<feature type="signal peptide" evidence="2">
    <location>
        <begin position="1"/>
        <end position="27"/>
    </location>
</feature>
<dbReference type="OrthoDB" id="1108474at2759"/>
<feature type="compositionally biased region" description="Basic residues" evidence="1">
    <location>
        <begin position="70"/>
        <end position="79"/>
    </location>
</feature>
<dbReference type="PaxDb" id="4097-A0A1S3Z5S4"/>